<comment type="function">
    <text evidence="1">Trans-acting transcriptional regulator of RuBisCO genes (rbcL and rbcS) expression.</text>
</comment>
<dbReference type="SUPFAM" id="SSF46785">
    <property type="entry name" value="Winged helix' DNA-binding domain"/>
    <property type="match status" value="1"/>
</dbReference>
<dbReference type="Gene3D" id="1.10.10.10">
    <property type="entry name" value="Winged helix-like DNA-binding domain superfamily/Winged helix DNA-binding domain"/>
    <property type="match status" value="1"/>
</dbReference>
<dbReference type="AlphaFoldDB" id="A0A7D3Q5D2"/>
<proteinExistence type="inferred from homology"/>
<dbReference type="PRINTS" id="PR00039">
    <property type="entry name" value="HTHLYSR"/>
</dbReference>
<evidence type="ECO:0000256" key="4">
    <source>
        <dbReference type="ARBA" id="ARBA00023015"/>
    </source>
</evidence>
<dbReference type="GeneID" id="55752490"/>
<dbReference type="InterPro" id="IPR000847">
    <property type="entry name" value="LysR_HTH_N"/>
</dbReference>
<dbReference type="Pfam" id="PF03466">
    <property type="entry name" value="LysR_substrate"/>
    <property type="match status" value="1"/>
</dbReference>
<name>A0A7D3Q5D2_9EUKA</name>
<accession>A0A7D3Q5D2</accession>
<dbReference type="CDD" id="cd08420">
    <property type="entry name" value="PBP2_CysL_like"/>
    <property type="match status" value="1"/>
</dbReference>
<keyword evidence="5" id="KW-0238">DNA-binding</keyword>
<dbReference type="Gene3D" id="3.40.190.290">
    <property type="match status" value="1"/>
</dbReference>
<evidence type="ECO:0000256" key="6">
    <source>
        <dbReference type="ARBA" id="ARBA00023163"/>
    </source>
</evidence>
<gene>
    <name evidence="8" type="primary">lysR</name>
</gene>
<dbReference type="GO" id="GO:0003700">
    <property type="term" value="F:DNA-binding transcription factor activity"/>
    <property type="evidence" value="ECO:0007669"/>
    <property type="project" value="InterPro"/>
</dbReference>
<reference evidence="8" key="1">
    <citation type="submission" date="2020-04" db="EMBL/GenBank/DDBJ databases">
        <authorList>
            <person name="Hulatt C.J."/>
            <person name="Posewitz M.C."/>
        </authorList>
    </citation>
    <scope>NUCLEOTIDE SEQUENCE</scope>
    <source>
        <strain evidence="8">NIVA-4/92</strain>
    </source>
</reference>
<feature type="domain" description="HTH lysR-type" evidence="7">
    <location>
        <begin position="6"/>
        <end position="63"/>
    </location>
</feature>
<dbReference type="PANTHER" id="PTHR30126:SF39">
    <property type="entry name" value="HTH-TYPE TRANSCRIPTIONAL REGULATOR CYSL"/>
    <property type="match status" value="1"/>
</dbReference>
<dbReference type="EMBL" id="MT364382">
    <property type="protein sequence ID" value="QKE31142.1"/>
    <property type="molecule type" value="Genomic_DNA"/>
</dbReference>
<keyword evidence="4" id="KW-0805">Transcription regulation</keyword>
<dbReference type="RefSeq" id="YP_009863811.1">
    <property type="nucleotide sequence ID" value="NC_049013.1"/>
</dbReference>
<keyword evidence="8" id="KW-0934">Plastid</keyword>
<protein>
    <recommendedName>
        <fullName evidence="3">Probable RuBisCO transcriptional regulator</fullName>
    </recommendedName>
</protein>
<dbReference type="FunFam" id="1.10.10.10:FF:000001">
    <property type="entry name" value="LysR family transcriptional regulator"/>
    <property type="match status" value="1"/>
</dbReference>
<sequence>MADIAFTLDQLRILKAIVQEKSFKKAAESLYISQPAVSFQIQNLERSLNTALFYRHTRKAQLTEAGKLLSEYAVKILSLCEESYRSIKDLESLKFGSLTIGASQTIGTYLMPKLIGRFREKYPNVSVRLEVHSTRKAAWKVAKGSLDLAITGGEIPNELKKGLEVQGYAWDELVLILPKKHPFADKIYLSRKDLYELKFLTLEEDSSYRRVLNNILQENSIESNKLDIEMELSSIEAIKNAVESGLGAAFVSISAIRKELELDTLRHLKVNDLTVKRQLSIIINKERYRSKAAEMFMKEILFSTKDENEIND</sequence>
<comment type="similarity">
    <text evidence="2">Belongs to the LysR transcriptional regulatory family.</text>
</comment>
<dbReference type="GO" id="GO:0000976">
    <property type="term" value="F:transcription cis-regulatory region binding"/>
    <property type="evidence" value="ECO:0007669"/>
    <property type="project" value="TreeGrafter"/>
</dbReference>
<organism evidence="8">
    <name type="scientific">Pavlova sp. NIVA-4/92</name>
    <dbReference type="NCBI Taxonomy" id="2686093"/>
    <lineage>
        <taxon>Eukaryota</taxon>
        <taxon>Haptista</taxon>
        <taxon>Haptophyta</taxon>
        <taxon>Pavlovophyceae</taxon>
        <taxon>Pavlovales</taxon>
        <taxon>Pavlovaceae</taxon>
        <taxon>Pavlova</taxon>
    </lineage>
</organism>
<evidence type="ECO:0000313" key="8">
    <source>
        <dbReference type="EMBL" id="QKE31142.1"/>
    </source>
</evidence>
<evidence type="ECO:0000256" key="3">
    <source>
        <dbReference type="ARBA" id="ARBA00018907"/>
    </source>
</evidence>
<keyword evidence="6" id="KW-0804">Transcription</keyword>
<dbReference type="PANTHER" id="PTHR30126">
    <property type="entry name" value="HTH-TYPE TRANSCRIPTIONAL REGULATOR"/>
    <property type="match status" value="1"/>
</dbReference>
<dbReference type="Pfam" id="PF00126">
    <property type="entry name" value="HTH_1"/>
    <property type="match status" value="1"/>
</dbReference>
<dbReference type="PROSITE" id="PS50931">
    <property type="entry name" value="HTH_LYSR"/>
    <property type="match status" value="1"/>
</dbReference>
<evidence type="ECO:0000259" key="7">
    <source>
        <dbReference type="PROSITE" id="PS50931"/>
    </source>
</evidence>
<geneLocation type="plastid" evidence="8"/>
<evidence type="ECO:0000256" key="5">
    <source>
        <dbReference type="ARBA" id="ARBA00023125"/>
    </source>
</evidence>
<evidence type="ECO:0000256" key="2">
    <source>
        <dbReference type="ARBA" id="ARBA00009437"/>
    </source>
</evidence>
<dbReference type="SUPFAM" id="SSF53850">
    <property type="entry name" value="Periplasmic binding protein-like II"/>
    <property type="match status" value="1"/>
</dbReference>
<evidence type="ECO:0000256" key="1">
    <source>
        <dbReference type="ARBA" id="ARBA00003782"/>
    </source>
</evidence>
<dbReference type="InterPro" id="IPR005119">
    <property type="entry name" value="LysR_subst-bd"/>
</dbReference>
<dbReference type="InterPro" id="IPR036388">
    <property type="entry name" value="WH-like_DNA-bd_sf"/>
</dbReference>
<dbReference type="InterPro" id="IPR036390">
    <property type="entry name" value="WH_DNA-bd_sf"/>
</dbReference>